<evidence type="ECO:0000313" key="5">
    <source>
        <dbReference type="Proteomes" id="UP000460257"/>
    </source>
</evidence>
<dbReference type="InterPro" id="IPR036034">
    <property type="entry name" value="PDZ_sf"/>
</dbReference>
<dbReference type="Pfam" id="PF17820">
    <property type="entry name" value="PDZ_6"/>
    <property type="match status" value="1"/>
</dbReference>
<dbReference type="InterPro" id="IPR045375">
    <property type="entry name" value="Put_radical_SAM-like_N"/>
</dbReference>
<evidence type="ECO:0000259" key="3">
    <source>
        <dbReference type="Pfam" id="PF19238"/>
    </source>
</evidence>
<protein>
    <submittedName>
        <fullName evidence="4">DUF512 domain-containing protein</fullName>
    </submittedName>
</protein>
<dbReference type="Pfam" id="PF19238">
    <property type="entry name" value="Radical_SAM_2"/>
    <property type="match status" value="1"/>
</dbReference>
<dbReference type="SUPFAM" id="SSF50156">
    <property type="entry name" value="PDZ domain-like"/>
    <property type="match status" value="1"/>
</dbReference>
<dbReference type="SUPFAM" id="SSF102114">
    <property type="entry name" value="Radical SAM enzymes"/>
    <property type="match status" value="1"/>
</dbReference>
<dbReference type="InterPro" id="IPR058240">
    <property type="entry name" value="rSAM_sf"/>
</dbReference>
<accession>A0A6N7IWA0</accession>
<dbReference type="InterPro" id="IPR041489">
    <property type="entry name" value="PDZ_6"/>
</dbReference>
<organism evidence="4 5">
    <name type="scientific">Candidatus Weimeria bifida</name>
    <dbReference type="NCBI Taxonomy" id="2599074"/>
    <lineage>
        <taxon>Bacteria</taxon>
        <taxon>Bacillati</taxon>
        <taxon>Bacillota</taxon>
        <taxon>Clostridia</taxon>
        <taxon>Lachnospirales</taxon>
        <taxon>Lachnospiraceae</taxon>
        <taxon>Candidatus Weimeria</taxon>
    </lineage>
</organism>
<name>A0A6N7IWA0_9FIRM</name>
<dbReference type="InterPro" id="IPR007549">
    <property type="entry name" value="DUF512"/>
</dbReference>
<dbReference type="InterPro" id="IPR013785">
    <property type="entry name" value="Aldolase_TIM"/>
</dbReference>
<sequence>MSNDTHEIESVRRGSLAERAGIRPGDTILKAGGKELKDIFDYYYYEENNRLDLLIRHPDGREQNYVIEKSDEDTDIGITFKNGLLDNYRSCSNHCMFCFIDQMPPGMRETLYFKDDDTRLSFLQGNYVTLTNMSDEELQRVIDYRLSPINVSVHTTNPELRVRMLANKNAGRVMERLKKISDAGLTMNTQIVLCKGINDGKELDRTIEDLLSFYPQVTSLSVVPVGLTKFRKGLYNLKPFERADAIKVIDQIEGWQKKIFEKYGEHFVFASDEWYLTAGRDLPEASVYDGFGQLENGVGMIRLLIEEFKAALEKEGPHFFRHKSVTIATGVLAAPFLRQLADLFMKKYPRIKVEVVTIINHYFGEQITVSGLITGIDLKTQLLEHGVNDRLLIPVNMLRSNEEVFLDDMTVGEVSDALQVPVTVVKSSGQDLLDALLGKEE</sequence>
<feature type="domain" description="DUF512" evidence="1">
    <location>
        <begin position="223"/>
        <end position="426"/>
    </location>
</feature>
<evidence type="ECO:0000313" key="4">
    <source>
        <dbReference type="EMBL" id="MQN00564.1"/>
    </source>
</evidence>
<dbReference type="Proteomes" id="UP000460257">
    <property type="component" value="Unassembled WGS sequence"/>
</dbReference>
<gene>
    <name evidence="4" type="ORF">FRC54_00980</name>
</gene>
<dbReference type="Gene3D" id="2.30.42.10">
    <property type="match status" value="1"/>
</dbReference>
<dbReference type="Pfam" id="PF04459">
    <property type="entry name" value="DUF512"/>
    <property type="match status" value="1"/>
</dbReference>
<feature type="domain" description="PDZ" evidence="2">
    <location>
        <begin position="8"/>
        <end position="42"/>
    </location>
</feature>
<comment type="caution">
    <text evidence="4">The sequence shown here is derived from an EMBL/GenBank/DDBJ whole genome shotgun (WGS) entry which is preliminary data.</text>
</comment>
<dbReference type="AlphaFoldDB" id="A0A6N7IWA0"/>
<dbReference type="Gene3D" id="3.20.20.70">
    <property type="entry name" value="Aldolase class I"/>
    <property type="match status" value="1"/>
</dbReference>
<proteinExistence type="predicted"/>
<evidence type="ECO:0000259" key="2">
    <source>
        <dbReference type="Pfam" id="PF17820"/>
    </source>
</evidence>
<feature type="domain" description="Putative radical SAM N-terminal" evidence="3">
    <location>
        <begin position="71"/>
        <end position="220"/>
    </location>
</feature>
<dbReference type="EMBL" id="VOGC01000002">
    <property type="protein sequence ID" value="MQN00564.1"/>
    <property type="molecule type" value="Genomic_DNA"/>
</dbReference>
<reference evidence="4" key="1">
    <citation type="journal article" date="2020" name="Appl. Environ. Microbiol.">
        <title>Medium-Chain Fatty Acid Synthesis by 'Candidatus Weimeria bifida' gen. nov., sp. nov., and 'Candidatus Pseudoramibacter fermentans' sp. nov.</title>
        <authorList>
            <person name="Scarborough M.J."/>
            <person name="Myers K.S."/>
            <person name="Donohue T.J."/>
            <person name="Noguera D.R."/>
        </authorList>
    </citation>
    <scope>NUCLEOTIDE SEQUENCE</scope>
    <source>
        <strain evidence="4">LCO1.1</strain>
    </source>
</reference>
<keyword evidence="5" id="KW-1185">Reference proteome</keyword>
<evidence type="ECO:0000259" key="1">
    <source>
        <dbReference type="Pfam" id="PF04459"/>
    </source>
</evidence>